<dbReference type="InterPro" id="IPR050574">
    <property type="entry name" value="HPF/YfiA_ribosome-assoc"/>
</dbReference>
<comment type="caution">
    <text evidence="4">The sequence shown here is derived from an EMBL/GenBank/DDBJ whole genome shotgun (WGS) entry which is preliminary data.</text>
</comment>
<organism evidence="4 5">
    <name type="scientific">Pseudoclavibacter caeni</name>
    <dbReference type="NCBI Taxonomy" id="908846"/>
    <lineage>
        <taxon>Bacteria</taxon>
        <taxon>Bacillati</taxon>
        <taxon>Actinomycetota</taxon>
        <taxon>Actinomycetes</taxon>
        <taxon>Micrococcales</taxon>
        <taxon>Microbacteriaceae</taxon>
        <taxon>Pseudoclavibacter</taxon>
    </lineage>
</organism>
<dbReference type="Gene3D" id="3.30.505.50">
    <property type="entry name" value="Sigma 54 modulation/S30EA ribosomal protein, C-terminal domain"/>
    <property type="match status" value="1"/>
</dbReference>
<dbReference type="GO" id="GO:0043024">
    <property type="term" value="F:ribosomal small subunit binding"/>
    <property type="evidence" value="ECO:0007669"/>
    <property type="project" value="TreeGrafter"/>
</dbReference>
<comment type="subcellular location">
    <subcellularLocation>
        <location evidence="2">Cytoplasm</location>
    </subcellularLocation>
</comment>
<keyword evidence="2" id="KW-0963">Cytoplasm</keyword>
<dbReference type="GO" id="GO:0022627">
    <property type="term" value="C:cytosolic small ribosomal subunit"/>
    <property type="evidence" value="ECO:0007669"/>
    <property type="project" value="TreeGrafter"/>
</dbReference>
<dbReference type="OrthoDB" id="9794975at2"/>
<dbReference type="PANTHER" id="PTHR33231">
    <property type="entry name" value="30S RIBOSOMAL PROTEIN"/>
    <property type="match status" value="1"/>
</dbReference>
<dbReference type="AlphaFoldDB" id="A0A7C8BNN0"/>
<comment type="subunit">
    <text evidence="2">Interacts with 100S ribosomes.</text>
</comment>
<comment type="similarity">
    <text evidence="2">Belongs to the HPF/YfiA ribosome-associated protein family. Long HPF subfamily.</text>
</comment>
<feature type="domain" description="Sigma 54 modulation/S30EA ribosomal protein C-terminal" evidence="3">
    <location>
        <begin position="133"/>
        <end position="187"/>
    </location>
</feature>
<dbReference type="InterPro" id="IPR038416">
    <property type="entry name" value="Ribosom_S30AE_C_sf"/>
</dbReference>
<dbReference type="InterPro" id="IPR003489">
    <property type="entry name" value="RHF/RaiA"/>
</dbReference>
<reference evidence="4 5" key="1">
    <citation type="submission" date="2019-09" db="EMBL/GenBank/DDBJ databases">
        <title>Phylogeny of genus Pseudoclavibacter and closely related genus.</title>
        <authorList>
            <person name="Li Y."/>
        </authorList>
    </citation>
    <scope>NUCLEOTIDE SEQUENCE [LARGE SCALE GENOMIC DNA]</scope>
    <source>
        <strain evidence="4 5">JCM 16921</strain>
    </source>
</reference>
<dbReference type="Pfam" id="PF02482">
    <property type="entry name" value="Ribosomal_S30AE"/>
    <property type="match status" value="1"/>
</dbReference>
<dbReference type="EMBL" id="WBKA01000003">
    <property type="protein sequence ID" value="KAB1632380.1"/>
    <property type="molecule type" value="Genomic_DNA"/>
</dbReference>
<evidence type="ECO:0000313" key="5">
    <source>
        <dbReference type="Proteomes" id="UP000481339"/>
    </source>
</evidence>
<proteinExistence type="inferred from homology"/>
<evidence type="ECO:0000256" key="1">
    <source>
        <dbReference type="ARBA" id="ARBA00022845"/>
    </source>
</evidence>
<keyword evidence="5" id="KW-1185">Reference proteome</keyword>
<dbReference type="HAMAP" id="MF_00839">
    <property type="entry name" value="HPF"/>
    <property type="match status" value="1"/>
</dbReference>
<evidence type="ECO:0000259" key="3">
    <source>
        <dbReference type="Pfam" id="PF16321"/>
    </source>
</evidence>
<sequence length="199" mass="22235">MQVNVLARGVKKSQRFEDVVEQKSKRVEQLADRAQRFDVKVSNISDKTPDLGERVELTVVAPGPVVRAEAEGGDRFTAFDVALDKLTERLRRKKDRRKISKGRPAESVRGADLGMVVPEPAGTAETGEETGASPVVIRHKEFPAVELTPEQAVDRMELVGHDFFLFQNVETGRPSVVYRRKGWNYGVISLTEAVETFEE</sequence>
<dbReference type="SUPFAM" id="SSF69754">
    <property type="entry name" value="Ribosome binding protein Y (YfiA homologue)"/>
    <property type="match status" value="1"/>
</dbReference>
<dbReference type="CDD" id="cd00552">
    <property type="entry name" value="RaiA"/>
    <property type="match status" value="1"/>
</dbReference>
<accession>A0A7C8BNN0</accession>
<dbReference type="GO" id="GO:0045900">
    <property type="term" value="P:negative regulation of translational elongation"/>
    <property type="evidence" value="ECO:0007669"/>
    <property type="project" value="TreeGrafter"/>
</dbReference>
<dbReference type="PANTHER" id="PTHR33231:SF1">
    <property type="entry name" value="30S RIBOSOMAL PROTEIN"/>
    <property type="match status" value="1"/>
</dbReference>
<keyword evidence="1 2" id="KW-0810">Translation regulation</keyword>
<comment type="function">
    <text evidence="2">Required for dimerization of active 70S ribosomes into 100S ribosomes in stationary phase; 100S ribosomes are translationally inactive and sometimes present during exponential growth.</text>
</comment>
<name>A0A7C8BNN0_9MICO</name>
<evidence type="ECO:0000313" key="4">
    <source>
        <dbReference type="EMBL" id="KAB1632380.1"/>
    </source>
</evidence>
<dbReference type="InterPro" id="IPR036567">
    <property type="entry name" value="RHF-like"/>
</dbReference>
<evidence type="ECO:0000256" key="2">
    <source>
        <dbReference type="HAMAP-Rule" id="MF_00839"/>
    </source>
</evidence>
<dbReference type="Gene3D" id="3.30.160.100">
    <property type="entry name" value="Ribosome hibernation promotion factor-like"/>
    <property type="match status" value="1"/>
</dbReference>
<dbReference type="Pfam" id="PF16321">
    <property type="entry name" value="Ribosom_S30AE_C"/>
    <property type="match status" value="1"/>
</dbReference>
<dbReference type="RefSeq" id="WP_158036158.1">
    <property type="nucleotide sequence ID" value="NZ_BAAAZV010000017.1"/>
</dbReference>
<dbReference type="NCBIfam" id="TIGR00741">
    <property type="entry name" value="yfiA"/>
    <property type="match status" value="1"/>
</dbReference>
<dbReference type="Proteomes" id="UP000481339">
    <property type="component" value="Unassembled WGS sequence"/>
</dbReference>
<dbReference type="InterPro" id="IPR034694">
    <property type="entry name" value="HPF_long/plastid"/>
</dbReference>
<protein>
    <recommendedName>
        <fullName evidence="2">Ribosome hibernation promoting factor</fullName>
        <shortName evidence="2">HPF</shortName>
    </recommendedName>
</protein>
<gene>
    <name evidence="4" type="primary">raiA</name>
    <name evidence="2" type="synonym">hpf</name>
    <name evidence="4" type="ORF">F8O02_05070</name>
</gene>
<dbReference type="InterPro" id="IPR032528">
    <property type="entry name" value="Ribosom_S30AE_C"/>
</dbReference>